<dbReference type="EMBL" id="JARSFG010000004">
    <property type="protein sequence ID" value="MEC1177558.1"/>
    <property type="molecule type" value="Genomic_DNA"/>
</dbReference>
<dbReference type="GO" id="GO:0003677">
    <property type="term" value="F:DNA binding"/>
    <property type="evidence" value="ECO:0007669"/>
    <property type="project" value="InterPro"/>
</dbReference>
<feature type="domain" description="RNA polymerase sigma-70 region 2" evidence="5">
    <location>
        <begin position="13"/>
        <end position="73"/>
    </location>
</feature>
<organism evidence="7 8">
    <name type="scientific">Metasolibacillus meyeri</name>
    <dbReference type="NCBI Taxonomy" id="1071052"/>
    <lineage>
        <taxon>Bacteria</taxon>
        <taxon>Bacillati</taxon>
        <taxon>Bacillota</taxon>
        <taxon>Bacilli</taxon>
        <taxon>Bacillales</taxon>
        <taxon>Caryophanaceae</taxon>
        <taxon>Metasolibacillus</taxon>
    </lineage>
</organism>
<reference evidence="7 8" key="1">
    <citation type="submission" date="2023-03" db="EMBL/GenBank/DDBJ databases">
        <title>Bacillus Genome Sequencing.</title>
        <authorList>
            <person name="Dunlap C."/>
        </authorList>
    </citation>
    <scope>NUCLEOTIDE SEQUENCE [LARGE SCALE GENOMIC DNA]</scope>
    <source>
        <strain evidence="7 8">B-59205</strain>
    </source>
</reference>
<keyword evidence="3" id="KW-0731">Sigma factor</keyword>
<dbReference type="InterPro" id="IPR036388">
    <property type="entry name" value="WH-like_DNA-bd_sf"/>
</dbReference>
<dbReference type="InterPro" id="IPR013249">
    <property type="entry name" value="RNA_pol_sigma70_r4_t2"/>
</dbReference>
<name>A0AAW9NRQ0_9BACL</name>
<dbReference type="PANTHER" id="PTHR43133:SF60">
    <property type="entry name" value="RNA POLYMERASE SIGMA FACTOR SIGV"/>
    <property type="match status" value="1"/>
</dbReference>
<evidence type="ECO:0000256" key="3">
    <source>
        <dbReference type="ARBA" id="ARBA00023082"/>
    </source>
</evidence>
<dbReference type="Gene3D" id="1.10.10.10">
    <property type="entry name" value="Winged helix-like DNA-binding domain superfamily/Winged helix DNA-binding domain"/>
    <property type="match status" value="1"/>
</dbReference>
<dbReference type="RefSeq" id="WP_326121961.1">
    <property type="nucleotide sequence ID" value="NZ_JARSFG010000004.1"/>
</dbReference>
<dbReference type="Gene3D" id="1.10.1740.10">
    <property type="match status" value="1"/>
</dbReference>
<dbReference type="AlphaFoldDB" id="A0AAW9NRQ0"/>
<gene>
    <name evidence="7" type="ORF">P9B03_03595</name>
</gene>
<sequence>MKEHDELLRQAMNAYGDYLVQLIYTYVRNWQTAEDLAQETFIRYYRSLSKFRHDASVKTYLYRIAINVTHDYLMSWKHKKIVVSEIFQKWLKTTHTPELEMLHKDEQQQLVDTIENLPTKYKDVIVLFHFAEFSLEESSDVLGVPINTVKTRLRRARHMLGQALEEGELDERPHSKGNEGHL</sequence>
<dbReference type="Proteomes" id="UP001344888">
    <property type="component" value="Unassembled WGS sequence"/>
</dbReference>
<dbReference type="InterPro" id="IPR007627">
    <property type="entry name" value="RNA_pol_sigma70_r2"/>
</dbReference>
<evidence type="ECO:0000313" key="7">
    <source>
        <dbReference type="EMBL" id="MEC1177558.1"/>
    </source>
</evidence>
<dbReference type="NCBIfam" id="TIGR02937">
    <property type="entry name" value="sigma70-ECF"/>
    <property type="match status" value="1"/>
</dbReference>
<dbReference type="GO" id="GO:0006352">
    <property type="term" value="P:DNA-templated transcription initiation"/>
    <property type="evidence" value="ECO:0007669"/>
    <property type="project" value="InterPro"/>
</dbReference>
<accession>A0AAW9NRQ0</accession>
<proteinExistence type="inferred from homology"/>
<evidence type="ECO:0000256" key="4">
    <source>
        <dbReference type="ARBA" id="ARBA00023163"/>
    </source>
</evidence>
<evidence type="ECO:0000256" key="1">
    <source>
        <dbReference type="ARBA" id="ARBA00010641"/>
    </source>
</evidence>
<keyword evidence="8" id="KW-1185">Reference proteome</keyword>
<dbReference type="InterPro" id="IPR039425">
    <property type="entry name" value="RNA_pol_sigma-70-like"/>
</dbReference>
<evidence type="ECO:0000313" key="8">
    <source>
        <dbReference type="Proteomes" id="UP001344888"/>
    </source>
</evidence>
<evidence type="ECO:0000259" key="6">
    <source>
        <dbReference type="Pfam" id="PF08281"/>
    </source>
</evidence>
<evidence type="ECO:0000256" key="2">
    <source>
        <dbReference type="ARBA" id="ARBA00023015"/>
    </source>
</evidence>
<dbReference type="CDD" id="cd06171">
    <property type="entry name" value="Sigma70_r4"/>
    <property type="match status" value="1"/>
</dbReference>
<evidence type="ECO:0000259" key="5">
    <source>
        <dbReference type="Pfam" id="PF04542"/>
    </source>
</evidence>
<dbReference type="Pfam" id="PF04542">
    <property type="entry name" value="Sigma70_r2"/>
    <property type="match status" value="1"/>
</dbReference>
<dbReference type="Pfam" id="PF08281">
    <property type="entry name" value="Sigma70_r4_2"/>
    <property type="match status" value="1"/>
</dbReference>
<dbReference type="SUPFAM" id="SSF88659">
    <property type="entry name" value="Sigma3 and sigma4 domains of RNA polymerase sigma factors"/>
    <property type="match status" value="1"/>
</dbReference>
<feature type="domain" description="RNA polymerase sigma factor 70 region 4 type 2" evidence="6">
    <location>
        <begin position="108"/>
        <end position="157"/>
    </location>
</feature>
<protein>
    <submittedName>
        <fullName evidence="7">Sigma-70 family RNA polymerase sigma factor</fullName>
    </submittedName>
</protein>
<dbReference type="InterPro" id="IPR014284">
    <property type="entry name" value="RNA_pol_sigma-70_dom"/>
</dbReference>
<keyword evidence="2" id="KW-0805">Transcription regulation</keyword>
<dbReference type="GO" id="GO:0016987">
    <property type="term" value="F:sigma factor activity"/>
    <property type="evidence" value="ECO:0007669"/>
    <property type="project" value="UniProtKB-KW"/>
</dbReference>
<comment type="similarity">
    <text evidence="1">Belongs to the sigma-70 factor family. ECF subfamily.</text>
</comment>
<keyword evidence="4" id="KW-0804">Transcription</keyword>
<dbReference type="InterPro" id="IPR013325">
    <property type="entry name" value="RNA_pol_sigma_r2"/>
</dbReference>
<dbReference type="InterPro" id="IPR013324">
    <property type="entry name" value="RNA_pol_sigma_r3/r4-like"/>
</dbReference>
<dbReference type="SUPFAM" id="SSF88946">
    <property type="entry name" value="Sigma2 domain of RNA polymerase sigma factors"/>
    <property type="match status" value="1"/>
</dbReference>
<dbReference type="PANTHER" id="PTHR43133">
    <property type="entry name" value="RNA POLYMERASE ECF-TYPE SIGMA FACTO"/>
    <property type="match status" value="1"/>
</dbReference>
<comment type="caution">
    <text evidence="7">The sequence shown here is derived from an EMBL/GenBank/DDBJ whole genome shotgun (WGS) entry which is preliminary data.</text>
</comment>